<dbReference type="Proteomes" id="UP000619293">
    <property type="component" value="Unassembled WGS sequence"/>
</dbReference>
<protein>
    <submittedName>
        <fullName evidence="2">Uncharacterized protein</fullName>
    </submittedName>
</protein>
<keyword evidence="1" id="KW-0472">Membrane</keyword>
<keyword evidence="3" id="KW-1185">Reference proteome</keyword>
<evidence type="ECO:0000256" key="1">
    <source>
        <dbReference type="SAM" id="Phobius"/>
    </source>
</evidence>
<accession>A0A8J3K2L0</accession>
<gene>
    <name evidence="2" type="ORF">Cch02nite_08130</name>
</gene>
<reference evidence="2 3" key="1">
    <citation type="submission" date="2021-01" db="EMBL/GenBank/DDBJ databases">
        <title>Whole genome shotgun sequence of Catellatospora chokoriensis NBRC 107358.</title>
        <authorList>
            <person name="Komaki H."/>
            <person name="Tamura T."/>
        </authorList>
    </citation>
    <scope>NUCLEOTIDE SEQUENCE [LARGE SCALE GENOMIC DNA]</scope>
    <source>
        <strain evidence="2 3">NBRC 107358</strain>
    </source>
</reference>
<proteinExistence type="predicted"/>
<dbReference type="EMBL" id="BONG01000004">
    <property type="protein sequence ID" value="GIF87369.1"/>
    <property type="molecule type" value="Genomic_DNA"/>
</dbReference>
<evidence type="ECO:0000313" key="2">
    <source>
        <dbReference type="EMBL" id="GIF87369.1"/>
    </source>
</evidence>
<sequence length="414" mass="43553">MSDLNELLADIGDRARTYDVTERALTLGRRRQHARRLAAVGGLAAVVALSILGVTFLPAVQSAPLPPAAPSSPVPALSPTTPAVHVAACVPERLPMPRGYPPKSVVTGGDPTGRLLVGRAYPYDGRDRLLIWEDGKVKVIRHEGEDPSFRDISSTGIAVGFSFVDGDVQVPWIYRDGSLSRLKGRHAGATAVNDSGVIVGAMSEGGGSDAWPVIWRTPTAAPAALALPAGMRGKATGIDADGTVSGWVQPSPPAPKPGQDPVVPVIPTRPVVWQPDGTMRELKVPDSIDGNQVTAAAAEDIHDGQVGGTLATGTTRADGRDYVARWNLATGEVSWHRVAGRPRLVNTVGLAVSWDRHPVLFLDQATVPLPDVKGAPESHLAEPDIRVISTDGRIVAGYQSIDKTGVVAVAWHCT</sequence>
<comment type="caution">
    <text evidence="2">The sequence shown here is derived from an EMBL/GenBank/DDBJ whole genome shotgun (WGS) entry which is preliminary data.</text>
</comment>
<evidence type="ECO:0000313" key="3">
    <source>
        <dbReference type="Proteomes" id="UP000619293"/>
    </source>
</evidence>
<feature type="transmembrane region" description="Helical" evidence="1">
    <location>
        <begin position="37"/>
        <end position="60"/>
    </location>
</feature>
<dbReference type="RefSeq" id="WP_191843693.1">
    <property type="nucleotide sequence ID" value="NZ_BAAALB010000032.1"/>
</dbReference>
<organism evidence="2 3">
    <name type="scientific">Catellatospora chokoriensis</name>
    <dbReference type="NCBI Taxonomy" id="310353"/>
    <lineage>
        <taxon>Bacteria</taxon>
        <taxon>Bacillati</taxon>
        <taxon>Actinomycetota</taxon>
        <taxon>Actinomycetes</taxon>
        <taxon>Micromonosporales</taxon>
        <taxon>Micromonosporaceae</taxon>
        <taxon>Catellatospora</taxon>
    </lineage>
</organism>
<dbReference type="AlphaFoldDB" id="A0A8J3K2L0"/>
<keyword evidence="1" id="KW-0812">Transmembrane</keyword>
<name>A0A8J3K2L0_9ACTN</name>
<keyword evidence="1" id="KW-1133">Transmembrane helix</keyword>